<protein>
    <submittedName>
        <fullName evidence="9">TolC family protein</fullName>
    </submittedName>
</protein>
<evidence type="ECO:0000256" key="6">
    <source>
        <dbReference type="ARBA" id="ARBA00023136"/>
    </source>
</evidence>
<comment type="subcellular location">
    <subcellularLocation>
        <location evidence="1">Cell outer membrane</location>
    </subcellularLocation>
</comment>
<gene>
    <name evidence="9" type="ORF">H6A01_05895</name>
</gene>
<evidence type="ECO:0000256" key="1">
    <source>
        <dbReference type="ARBA" id="ARBA00004442"/>
    </source>
</evidence>
<dbReference type="InterPro" id="IPR028351">
    <property type="entry name" value="CyaE"/>
</dbReference>
<dbReference type="Pfam" id="PF02321">
    <property type="entry name" value="OEP"/>
    <property type="match status" value="2"/>
</dbReference>
<evidence type="ECO:0000313" key="10">
    <source>
        <dbReference type="Proteomes" id="UP000707138"/>
    </source>
</evidence>
<dbReference type="InterPro" id="IPR051906">
    <property type="entry name" value="TolC-like"/>
</dbReference>
<sequence>MNTKALSMAVVLSLATTGVFAADQAKDSKLASYQAKALATAQQTVAAKIADDAAIPTQVSLNLPRTIDLALQNNHSVKSAQWTYEAAKAGVSQAAAAKNPSVGYGYNAEKTSKHVSSNGERNTGVNRLLKDMAEKVGLDMNDYASGNNDNGGGNTTKSFAHKFSVTVPIYSAARDAAVEAARYTREGKGAALEAQYQTSKLQAAKDYYGLIMNRNKVDIAQQSVRDYDAHLTNVNQQYAVGIVAKSDVLASKTSLAEAQTNLVSTKNAADIAESTLNKYIGLPVATKVETADRELGYAPYNVTLEQARAYAMLHRAELVEAAMAVKQAEENVNKAKAGHLPSVDGSLSKSWGGDSWSGTGDSNSWTIGAGVTWSIWDGGATNESIKVQKANLEAAKEANLEQIDTVALQVHQAYLDMKAAEQTINSTRVAVEQGQENFRIATLRYRAGVGINLDVLDAETKLSTARNDYVDALYNYNIAVATLEQAMGVPVDTPIGGGAAIVANSNAPQALANMVTNETK</sequence>
<keyword evidence="8" id="KW-0732">Signal</keyword>
<evidence type="ECO:0000256" key="2">
    <source>
        <dbReference type="ARBA" id="ARBA00007613"/>
    </source>
</evidence>
<dbReference type="SUPFAM" id="SSF56954">
    <property type="entry name" value="Outer membrane efflux proteins (OEP)"/>
    <property type="match status" value="1"/>
</dbReference>
<keyword evidence="6" id="KW-0472">Membrane</keyword>
<dbReference type="InterPro" id="IPR003423">
    <property type="entry name" value="OMP_efflux"/>
</dbReference>
<dbReference type="Proteomes" id="UP000707138">
    <property type="component" value="Unassembled WGS sequence"/>
</dbReference>
<keyword evidence="4" id="KW-1134">Transmembrane beta strand</keyword>
<reference evidence="9 10" key="1">
    <citation type="journal article" date="2021" name="Sci. Rep.">
        <title>The distribution of antibiotic resistance genes in chicken gut microbiota commensals.</title>
        <authorList>
            <person name="Juricova H."/>
            <person name="Matiasovicova J."/>
            <person name="Kubasova T."/>
            <person name="Cejkova D."/>
            <person name="Rychlik I."/>
        </authorList>
    </citation>
    <scope>NUCLEOTIDE SEQUENCE [LARGE SCALE GENOMIC DNA]</scope>
    <source>
        <strain evidence="9 10">An537</strain>
    </source>
</reference>
<comment type="caution">
    <text evidence="9">The sequence shown here is derived from an EMBL/GenBank/DDBJ whole genome shotgun (WGS) entry which is preliminary data.</text>
</comment>
<name>A0ABS2GHX2_9FIRM</name>
<accession>A0ABS2GHX2</accession>
<dbReference type="PIRSF" id="PIRSF001892">
    <property type="entry name" value="CyaE"/>
    <property type="match status" value="1"/>
</dbReference>
<keyword evidence="3" id="KW-0813">Transport</keyword>
<evidence type="ECO:0000256" key="3">
    <source>
        <dbReference type="ARBA" id="ARBA00022448"/>
    </source>
</evidence>
<dbReference type="PANTHER" id="PTHR30026:SF21">
    <property type="entry name" value="SLR1270 PROTEIN"/>
    <property type="match status" value="1"/>
</dbReference>
<dbReference type="RefSeq" id="WP_205087888.1">
    <property type="nucleotide sequence ID" value="NZ_JACJLA010000009.1"/>
</dbReference>
<dbReference type="EMBL" id="JACJLA010000009">
    <property type="protein sequence ID" value="MBM6912853.1"/>
    <property type="molecule type" value="Genomic_DNA"/>
</dbReference>
<feature type="signal peptide" evidence="8">
    <location>
        <begin position="1"/>
        <end position="21"/>
    </location>
</feature>
<evidence type="ECO:0000256" key="4">
    <source>
        <dbReference type="ARBA" id="ARBA00022452"/>
    </source>
</evidence>
<evidence type="ECO:0000256" key="7">
    <source>
        <dbReference type="ARBA" id="ARBA00023237"/>
    </source>
</evidence>
<proteinExistence type="inferred from homology"/>
<feature type="chain" id="PRO_5045166448" evidence="8">
    <location>
        <begin position="22"/>
        <end position="520"/>
    </location>
</feature>
<dbReference type="Gene3D" id="1.20.1600.10">
    <property type="entry name" value="Outer membrane efflux proteins (OEP)"/>
    <property type="match status" value="1"/>
</dbReference>
<evidence type="ECO:0000256" key="5">
    <source>
        <dbReference type="ARBA" id="ARBA00022692"/>
    </source>
</evidence>
<evidence type="ECO:0000313" key="9">
    <source>
        <dbReference type="EMBL" id="MBM6912853.1"/>
    </source>
</evidence>
<keyword evidence="5" id="KW-0812">Transmembrane</keyword>
<evidence type="ECO:0000256" key="8">
    <source>
        <dbReference type="SAM" id="SignalP"/>
    </source>
</evidence>
<dbReference type="PANTHER" id="PTHR30026">
    <property type="entry name" value="OUTER MEMBRANE PROTEIN TOLC"/>
    <property type="match status" value="1"/>
</dbReference>
<keyword evidence="10" id="KW-1185">Reference proteome</keyword>
<organism evidence="9 10">
    <name type="scientific">Veillonella magna</name>
    <dbReference type="NCBI Taxonomy" id="464322"/>
    <lineage>
        <taxon>Bacteria</taxon>
        <taxon>Bacillati</taxon>
        <taxon>Bacillota</taxon>
        <taxon>Negativicutes</taxon>
        <taxon>Veillonellales</taxon>
        <taxon>Veillonellaceae</taxon>
        <taxon>Veillonella</taxon>
    </lineage>
</organism>
<keyword evidence="7" id="KW-0998">Cell outer membrane</keyword>
<comment type="similarity">
    <text evidence="2">Belongs to the outer membrane factor (OMF) (TC 1.B.17) family.</text>
</comment>